<accession>A0A2T0K0E1</accession>
<dbReference type="InterPro" id="IPR039422">
    <property type="entry name" value="MarR/SlyA-like"/>
</dbReference>
<dbReference type="InterPro" id="IPR036390">
    <property type="entry name" value="WH_DNA-bd_sf"/>
</dbReference>
<organism evidence="2 3">
    <name type="scientific">Actinoplanes italicus</name>
    <dbReference type="NCBI Taxonomy" id="113567"/>
    <lineage>
        <taxon>Bacteria</taxon>
        <taxon>Bacillati</taxon>
        <taxon>Actinomycetota</taxon>
        <taxon>Actinomycetes</taxon>
        <taxon>Micromonosporales</taxon>
        <taxon>Micromonosporaceae</taxon>
        <taxon>Actinoplanes</taxon>
    </lineage>
</organism>
<dbReference type="InterPro" id="IPR000835">
    <property type="entry name" value="HTH_MarR-typ"/>
</dbReference>
<dbReference type="GO" id="GO:0006950">
    <property type="term" value="P:response to stress"/>
    <property type="evidence" value="ECO:0007669"/>
    <property type="project" value="TreeGrafter"/>
</dbReference>
<dbReference type="EMBL" id="PVMZ01000020">
    <property type="protein sequence ID" value="PRX16226.1"/>
    <property type="molecule type" value="Genomic_DNA"/>
</dbReference>
<sequence length="143" mass="15129">MDRQKRVNNRLVFDLMTAERSTRRWIDARSGDSGIGAAGAGVLFHLASHDDALVGDVAAALCASPSGISGLVSRLEKAGFVAKTPDAGDARAVRLSLTPAGREAVAMARSVVRELNAEMSDGFDDAELAVISRWLGHITQRLA</sequence>
<name>A0A2T0K0E1_9ACTN</name>
<comment type="caution">
    <text evidence="2">The sequence shown here is derived from an EMBL/GenBank/DDBJ whole genome shotgun (WGS) entry which is preliminary data.</text>
</comment>
<dbReference type="GO" id="GO:0003700">
    <property type="term" value="F:DNA-binding transcription factor activity"/>
    <property type="evidence" value="ECO:0007669"/>
    <property type="project" value="InterPro"/>
</dbReference>
<dbReference type="SMART" id="SM00347">
    <property type="entry name" value="HTH_MARR"/>
    <property type="match status" value="1"/>
</dbReference>
<evidence type="ECO:0000313" key="3">
    <source>
        <dbReference type="Proteomes" id="UP000239415"/>
    </source>
</evidence>
<feature type="domain" description="HTH marR-type" evidence="1">
    <location>
        <begin position="8"/>
        <end position="140"/>
    </location>
</feature>
<keyword evidence="3" id="KW-1185">Reference proteome</keyword>
<evidence type="ECO:0000259" key="1">
    <source>
        <dbReference type="PROSITE" id="PS50995"/>
    </source>
</evidence>
<dbReference type="PANTHER" id="PTHR33164">
    <property type="entry name" value="TRANSCRIPTIONAL REGULATOR, MARR FAMILY"/>
    <property type="match status" value="1"/>
</dbReference>
<dbReference type="Proteomes" id="UP000239415">
    <property type="component" value="Unassembled WGS sequence"/>
</dbReference>
<gene>
    <name evidence="2" type="ORF">CLV67_12040</name>
</gene>
<dbReference type="PROSITE" id="PS50995">
    <property type="entry name" value="HTH_MARR_2"/>
    <property type="match status" value="1"/>
</dbReference>
<dbReference type="InterPro" id="IPR036388">
    <property type="entry name" value="WH-like_DNA-bd_sf"/>
</dbReference>
<dbReference type="RefSeq" id="WP_203737525.1">
    <property type="nucleotide sequence ID" value="NZ_BOMO01000132.1"/>
</dbReference>
<evidence type="ECO:0000313" key="2">
    <source>
        <dbReference type="EMBL" id="PRX16226.1"/>
    </source>
</evidence>
<proteinExistence type="predicted"/>
<dbReference type="AlphaFoldDB" id="A0A2T0K0E1"/>
<dbReference type="Gene3D" id="1.10.10.10">
    <property type="entry name" value="Winged helix-like DNA-binding domain superfamily/Winged helix DNA-binding domain"/>
    <property type="match status" value="1"/>
</dbReference>
<protein>
    <submittedName>
        <fullName evidence="2">MarR family transcriptional regulator</fullName>
    </submittedName>
</protein>
<reference evidence="2 3" key="1">
    <citation type="submission" date="2018-03" db="EMBL/GenBank/DDBJ databases">
        <title>Genomic Encyclopedia of Archaeal and Bacterial Type Strains, Phase II (KMG-II): from individual species to whole genera.</title>
        <authorList>
            <person name="Goeker M."/>
        </authorList>
    </citation>
    <scope>NUCLEOTIDE SEQUENCE [LARGE SCALE GENOMIC DNA]</scope>
    <source>
        <strain evidence="2 3">DSM 43146</strain>
    </source>
</reference>
<dbReference type="SUPFAM" id="SSF46785">
    <property type="entry name" value="Winged helix' DNA-binding domain"/>
    <property type="match status" value="1"/>
</dbReference>
<dbReference type="PANTHER" id="PTHR33164:SF107">
    <property type="entry name" value="TRANSCRIPTIONAL REGULATORY PROTEIN"/>
    <property type="match status" value="1"/>
</dbReference>
<dbReference type="Pfam" id="PF12802">
    <property type="entry name" value="MarR_2"/>
    <property type="match status" value="1"/>
</dbReference>